<protein>
    <submittedName>
        <fullName evidence="2">Uncharacterized protein</fullName>
    </submittedName>
</protein>
<proteinExistence type="predicted"/>
<gene>
    <name evidence="2" type="ORF">PECAL_5P02190</name>
</gene>
<dbReference type="OrthoDB" id="10569962at2759"/>
<comment type="caution">
    <text evidence="2">The sequence shown here is derived from an EMBL/GenBank/DDBJ whole genome shotgun (WGS) entry which is preliminary data.</text>
</comment>
<accession>A0A8J2X0C9</accession>
<dbReference type="Proteomes" id="UP000789595">
    <property type="component" value="Unassembled WGS sequence"/>
</dbReference>
<dbReference type="AlphaFoldDB" id="A0A8J2X0C9"/>
<feature type="region of interest" description="Disordered" evidence="1">
    <location>
        <begin position="39"/>
        <end position="199"/>
    </location>
</feature>
<evidence type="ECO:0000256" key="1">
    <source>
        <dbReference type="SAM" id="MobiDB-lite"/>
    </source>
</evidence>
<feature type="compositionally biased region" description="Basic and acidic residues" evidence="1">
    <location>
        <begin position="99"/>
        <end position="122"/>
    </location>
</feature>
<dbReference type="EMBL" id="CAKKNE010000005">
    <property type="protein sequence ID" value="CAH0375682.1"/>
    <property type="molecule type" value="Genomic_DNA"/>
</dbReference>
<evidence type="ECO:0000313" key="2">
    <source>
        <dbReference type="EMBL" id="CAH0375682.1"/>
    </source>
</evidence>
<feature type="compositionally biased region" description="Basic residues" evidence="1">
    <location>
        <begin position="123"/>
        <end position="133"/>
    </location>
</feature>
<dbReference type="SUPFAM" id="SSF49599">
    <property type="entry name" value="TRAF domain-like"/>
    <property type="match status" value="1"/>
</dbReference>
<reference evidence="2" key="1">
    <citation type="submission" date="2021-11" db="EMBL/GenBank/DDBJ databases">
        <authorList>
            <consortium name="Genoscope - CEA"/>
            <person name="William W."/>
        </authorList>
    </citation>
    <scope>NUCLEOTIDE SEQUENCE</scope>
</reference>
<name>A0A8J2X0C9_9STRA</name>
<feature type="compositionally biased region" description="Low complexity" evidence="1">
    <location>
        <begin position="75"/>
        <end position="84"/>
    </location>
</feature>
<organism evidence="2 3">
    <name type="scientific">Pelagomonas calceolata</name>
    <dbReference type="NCBI Taxonomy" id="35677"/>
    <lineage>
        <taxon>Eukaryota</taxon>
        <taxon>Sar</taxon>
        <taxon>Stramenopiles</taxon>
        <taxon>Ochrophyta</taxon>
        <taxon>Pelagophyceae</taxon>
        <taxon>Pelagomonadales</taxon>
        <taxon>Pelagomonadaceae</taxon>
        <taxon>Pelagomonas</taxon>
    </lineage>
</organism>
<feature type="compositionally biased region" description="Basic and acidic residues" evidence="1">
    <location>
        <begin position="134"/>
        <end position="150"/>
    </location>
</feature>
<dbReference type="InterPro" id="IPR002083">
    <property type="entry name" value="MATH/TRAF_dom"/>
</dbReference>
<sequence>MLRALSPRRKFSFDLALHRSKEKKRKDSLDDAAFAAMVDETLGSSERPARSKSRVARAASFFRSKSRERSDSKDYSSSARASRPSTRDTSARSSWLAMKEAREKEPAKKKMTYAERREAEKRAGKHRERGRRSARGDDAPRIRDLSRDAAARLAQQPPPPRRAVSAQPRRTQPPPAPRRARDDSHRRALRPPADAPSWQQLKARALAADDAAMASYIEREGGFTSVGGPAFTDWFRERFPENDVSSAPAAHKALWTERERQGRLDAAGLTPAEGESRGYLARLRGIQAPESPKTFKSGASLRKTSDGRDVHVVTWRVERWSSLPAGFRQGARYRPPGPAPWSLDLYKGGIKKERPGFVSLYVHYAAPSPDSTAKVAALELSLLHQDGGAHLTRRHEGKRVFGAKADLVKKISTSAGTAALAHVVLTQVGAFGFVKDYGRVAGGGRNGTGSAMGFS</sequence>
<feature type="compositionally biased region" description="Basic and acidic residues" evidence="1">
    <location>
        <begin position="65"/>
        <end position="74"/>
    </location>
</feature>
<dbReference type="CDD" id="cd00121">
    <property type="entry name" value="MATH"/>
    <property type="match status" value="1"/>
</dbReference>
<keyword evidence="3" id="KW-1185">Reference proteome</keyword>
<evidence type="ECO:0000313" key="3">
    <source>
        <dbReference type="Proteomes" id="UP000789595"/>
    </source>
</evidence>